<dbReference type="Gene3D" id="1.20.120.980">
    <property type="entry name" value="Serine carboxypeptidase S28, SKS domain"/>
    <property type="match status" value="1"/>
</dbReference>
<evidence type="ECO:0000256" key="1">
    <source>
        <dbReference type="ARBA" id="ARBA00011079"/>
    </source>
</evidence>
<dbReference type="RefSeq" id="XP_050515232.1">
    <property type="nucleotide sequence ID" value="XM_050659275.1"/>
</dbReference>
<evidence type="ECO:0000256" key="4">
    <source>
        <dbReference type="ARBA" id="ARBA00022801"/>
    </source>
</evidence>
<evidence type="ECO:0000313" key="8">
    <source>
        <dbReference type="Proteomes" id="UP001652700"/>
    </source>
</evidence>
<keyword evidence="8" id="KW-1185">Reference proteome</keyword>
<protein>
    <recommendedName>
        <fullName evidence="9">Serine protease K12H4.7</fullName>
    </recommendedName>
</protein>
<reference evidence="7" key="1">
    <citation type="submission" date="2025-05" db="UniProtKB">
        <authorList>
            <consortium name="EnsemblMetazoa"/>
        </authorList>
    </citation>
    <scope>IDENTIFICATION</scope>
</reference>
<accession>A0ABM5KYH6</accession>
<keyword evidence="2" id="KW-0645">Protease</keyword>
<comment type="similarity">
    <text evidence="1">Belongs to the peptidase S28 family.</text>
</comment>
<sequence>MNRLPILIAVVLLIFVLHTHAWESNLFIRRRIFGDARTDSKPSEYERWFTQNLDHFNPNDERTWQQRYYMNSDYSDGKGNLAFLMIGGEGEETDSWMTNGSWITYAGKYKPILFDLEHRYYGKSHPTEDLSTENLVYLTSQQALADIAFFIEAMNEQHNLTDNVKWIVFGGSYPGNLAAWVRQKYPHLVHGAVSSSAPLLAKLNFSEYYNVVVDSLRASNDNCPTIIKESFSQVEALLLTEDGQRNLNKLFNLCGDITENVNNSLDMSTFFLRLSSQFAEAAQYNENNSLDTLCNIMLNESIGPEINRLAAVYNSTYIENYCFNYNYDTMIEGPRNISWSSHDRSSRAWTYQTCTEFGYFQTTSKFPLSYWIQICQDIFSPSYTETFLNHAIKNTNVEYGGLDIQVSNVVFVHGSLDPWHALGITTTLNEKVPAILINGTAHCGDMRNPSDDDSPQLKAARVKVEELIGTWIDL</sequence>
<evidence type="ECO:0000313" key="7">
    <source>
        <dbReference type="EnsemblMetazoa" id="XP_050515232.1"/>
    </source>
</evidence>
<proteinExistence type="inferred from homology"/>
<dbReference type="SUPFAM" id="SSF53474">
    <property type="entry name" value="alpha/beta-Hydrolases"/>
    <property type="match status" value="1"/>
</dbReference>
<dbReference type="Pfam" id="PF05577">
    <property type="entry name" value="Peptidase_S28"/>
    <property type="match status" value="1"/>
</dbReference>
<evidence type="ECO:0008006" key="9">
    <source>
        <dbReference type="Google" id="ProtNLM"/>
    </source>
</evidence>
<name>A0ABM5KYH6_DIAVI</name>
<keyword evidence="3 6" id="KW-0732">Signal</keyword>
<dbReference type="InterPro" id="IPR029058">
    <property type="entry name" value="AB_hydrolase_fold"/>
</dbReference>
<feature type="chain" id="PRO_5045076620" description="Serine protease K12H4.7" evidence="6">
    <location>
        <begin position="22"/>
        <end position="474"/>
    </location>
</feature>
<evidence type="ECO:0000256" key="3">
    <source>
        <dbReference type="ARBA" id="ARBA00022729"/>
    </source>
</evidence>
<feature type="signal peptide" evidence="6">
    <location>
        <begin position="1"/>
        <end position="21"/>
    </location>
</feature>
<evidence type="ECO:0000256" key="2">
    <source>
        <dbReference type="ARBA" id="ARBA00022670"/>
    </source>
</evidence>
<evidence type="ECO:0000256" key="5">
    <source>
        <dbReference type="ARBA" id="ARBA00023180"/>
    </source>
</evidence>
<dbReference type="GeneID" id="114335607"/>
<evidence type="ECO:0000256" key="6">
    <source>
        <dbReference type="SAM" id="SignalP"/>
    </source>
</evidence>
<organism evidence="7 8">
    <name type="scientific">Diabrotica virgifera virgifera</name>
    <name type="common">western corn rootworm</name>
    <dbReference type="NCBI Taxonomy" id="50390"/>
    <lineage>
        <taxon>Eukaryota</taxon>
        <taxon>Metazoa</taxon>
        <taxon>Ecdysozoa</taxon>
        <taxon>Arthropoda</taxon>
        <taxon>Hexapoda</taxon>
        <taxon>Insecta</taxon>
        <taxon>Pterygota</taxon>
        <taxon>Neoptera</taxon>
        <taxon>Endopterygota</taxon>
        <taxon>Coleoptera</taxon>
        <taxon>Polyphaga</taxon>
        <taxon>Cucujiformia</taxon>
        <taxon>Chrysomeloidea</taxon>
        <taxon>Chrysomelidae</taxon>
        <taxon>Galerucinae</taxon>
        <taxon>Diabroticina</taxon>
        <taxon>Diabroticites</taxon>
        <taxon>Diabrotica</taxon>
    </lineage>
</organism>
<keyword evidence="4" id="KW-0378">Hydrolase</keyword>
<dbReference type="Gene3D" id="3.40.50.1820">
    <property type="entry name" value="alpha/beta hydrolase"/>
    <property type="match status" value="1"/>
</dbReference>
<dbReference type="PANTHER" id="PTHR11010:SF5">
    <property type="entry name" value="RE36938P-RELATED"/>
    <property type="match status" value="1"/>
</dbReference>
<dbReference type="Proteomes" id="UP001652700">
    <property type="component" value="Unplaced"/>
</dbReference>
<dbReference type="PANTHER" id="PTHR11010">
    <property type="entry name" value="PROTEASE S28 PRO-X CARBOXYPEPTIDASE-RELATED"/>
    <property type="match status" value="1"/>
</dbReference>
<keyword evidence="5" id="KW-0325">Glycoprotein</keyword>
<dbReference type="EnsemblMetazoa" id="XM_050659275.1">
    <property type="protein sequence ID" value="XP_050515232.1"/>
    <property type="gene ID" value="LOC114335607"/>
</dbReference>
<dbReference type="InterPro" id="IPR042269">
    <property type="entry name" value="Ser_carbopepase_S28_SKS"/>
</dbReference>
<dbReference type="InterPro" id="IPR008758">
    <property type="entry name" value="Peptidase_S28"/>
</dbReference>